<dbReference type="GO" id="GO:0005737">
    <property type="term" value="C:cytoplasm"/>
    <property type="evidence" value="ECO:0007669"/>
    <property type="project" value="UniProtKB-SubCell"/>
</dbReference>
<dbReference type="HAMAP" id="MF_01114">
    <property type="entry name" value="RecX"/>
    <property type="match status" value="1"/>
</dbReference>
<dbReference type="Pfam" id="PF21982">
    <property type="entry name" value="RecX_HTH1"/>
    <property type="match status" value="1"/>
</dbReference>
<evidence type="ECO:0000256" key="4">
    <source>
        <dbReference type="ARBA" id="ARBA00022490"/>
    </source>
</evidence>
<dbReference type="AlphaFoldDB" id="A0AAE3HIS0"/>
<dbReference type="PANTHER" id="PTHR33602:SF1">
    <property type="entry name" value="REGULATORY PROTEIN RECX FAMILY PROTEIN"/>
    <property type="match status" value="1"/>
</dbReference>
<evidence type="ECO:0000313" key="10">
    <source>
        <dbReference type="Proteomes" id="UP001204445"/>
    </source>
</evidence>
<dbReference type="InterPro" id="IPR053926">
    <property type="entry name" value="RecX_HTH_1st"/>
</dbReference>
<comment type="similarity">
    <text evidence="2 5">Belongs to the RecX family.</text>
</comment>
<feature type="domain" description="RecX second three-helical" evidence="6">
    <location>
        <begin position="42"/>
        <end position="82"/>
    </location>
</feature>
<organism evidence="9 10">
    <name type="scientific">Methylohalomonas lacus</name>
    <dbReference type="NCBI Taxonomy" id="398773"/>
    <lineage>
        <taxon>Bacteria</taxon>
        <taxon>Pseudomonadati</taxon>
        <taxon>Pseudomonadota</taxon>
        <taxon>Gammaproteobacteria</taxon>
        <taxon>Methylohalomonadales</taxon>
        <taxon>Methylohalomonadaceae</taxon>
        <taxon>Methylohalomonas</taxon>
    </lineage>
</organism>
<evidence type="ECO:0000256" key="3">
    <source>
        <dbReference type="ARBA" id="ARBA00018111"/>
    </source>
</evidence>
<comment type="caution">
    <text evidence="9">The sequence shown here is derived from an EMBL/GenBank/DDBJ whole genome shotgun (WGS) entry which is preliminary data.</text>
</comment>
<dbReference type="Pfam" id="PF21981">
    <property type="entry name" value="RecX_HTH3"/>
    <property type="match status" value="1"/>
</dbReference>
<evidence type="ECO:0000313" key="9">
    <source>
        <dbReference type="EMBL" id="MCS3903124.1"/>
    </source>
</evidence>
<protein>
    <recommendedName>
        <fullName evidence="3 5">Regulatory protein RecX</fullName>
    </recommendedName>
</protein>
<dbReference type="EMBL" id="JANUCT010000006">
    <property type="protein sequence ID" value="MCS3903124.1"/>
    <property type="molecule type" value="Genomic_DNA"/>
</dbReference>
<comment type="subcellular location">
    <subcellularLocation>
        <location evidence="1 5">Cytoplasm</location>
    </subcellularLocation>
</comment>
<dbReference type="InterPro" id="IPR036388">
    <property type="entry name" value="WH-like_DNA-bd_sf"/>
</dbReference>
<dbReference type="GO" id="GO:0006282">
    <property type="term" value="P:regulation of DNA repair"/>
    <property type="evidence" value="ECO:0007669"/>
    <property type="project" value="UniProtKB-UniRule"/>
</dbReference>
<keyword evidence="10" id="KW-1185">Reference proteome</keyword>
<evidence type="ECO:0000256" key="5">
    <source>
        <dbReference type="HAMAP-Rule" id="MF_01114"/>
    </source>
</evidence>
<sequence>MDLLARREHSRQELQQKLVSRGFDDALIDTVIDQLAAENLQSDDRFTEAYVNERSGKGFGPLYIRQALRSRGIDDHLIAQYLDPNDPEWTRLAAHVGEQRFGVIESGDRQTYAKAVRFLQQRGFSGEQVRRALQGLDDWD</sequence>
<gene>
    <name evidence="5" type="primary">recX</name>
    <name evidence="9" type="ORF">J2T55_001141</name>
</gene>
<dbReference type="InterPro" id="IPR053924">
    <property type="entry name" value="RecX_HTH_2nd"/>
</dbReference>
<evidence type="ECO:0000259" key="6">
    <source>
        <dbReference type="Pfam" id="PF02631"/>
    </source>
</evidence>
<keyword evidence="4 5" id="KW-0963">Cytoplasm</keyword>
<evidence type="ECO:0000259" key="7">
    <source>
        <dbReference type="Pfam" id="PF21981"/>
    </source>
</evidence>
<feature type="domain" description="RecX third three-helical" evidence="7">
    <location>
        <begin position="92"/>
        <end position="133"/>
    </location>
</feature>
<evidence type="ECO:0000256" key="1">
    <source>
        <dbReference type="ARBA" id="ARBA00004496"/>
    </source>
</evidence>
<feature type="domain" description="RecX first three-helical" evidence="8">
    <location>
        <begin position="1"/>
        <end position="35"/>
    </location>
</feature>
<dbReference type="Proteomes" id="UP001204445">
    <property type="component" value="Unassembled WGS sequence"/>
</dbReference>
<evidence type="ECO:0000256" key="2">
    <source>
        <dbReference type="ARBA" id="ARBA00009695"/>
    </source>
</evidence>
<proteinExistence type="inferred from homology"/>
<comment type="function">
    <text evidence="5">Modulates RecA activity.</text>
</comment>
<dbReference type="RefSeq" id="WP_259054737.1">
    <property type="nucleotide sequence ID" value="NZ_JANUCT010000006.1"/>
</dbReference>
<evidence type="ECO:0000259" key="8">
    <source>
        <dbReference type="Pfam" id="PF21982"/>
    </source>
</evidence>
<dbReference type="PANTHER" id="PTHR33602">
    <property type="entry name" value="REGULATORY PROTEIN RECX FAMILY PROTEIN"/>
    <property type="match status" value="1"/>
</dbReference>
<name>A0AAE3HIS0_9GAMM</name>
<dbReference type="InterPro" id="IPR003783">
    <property type="entry name" value="Regulatory_RecX"/>
</dbReference>
<dbReference type="InterPro" id="IPR053925">
    <property type="entry name" value="RecX_HTH_3rd"/>
</dbReference>
<accession>A0AAE3HIS0</accession>
<reference evidence="9" key="1">
    <citation type="submission" date="2022-08" db="EMBL/GenBank/DDBJ databases">
        <title>Genomic Encyclopedia of Type Strains, Phase III (KMG-III): the genomes of soil and plant-associated and newly described type strains.</title>
        <authorList>
            <person name="Whitman W."/>
        </authorList>
    </citation>
    <scope>NUCLEOTIDE SEQUENCE</scope>
    <source>
        <strain evidence="9">HMT 1</strain>
    </source>
</reference>
<dbReference type="Pfam" id="PF02631">
    <property type="entry name" value="RecX_HTH2"/>
    <property type="match status" value="1"/>
</dbReference>
<dbReference type="Gene3D" id="1.10.10.10">
    <property type="entry name" value="Winged helix-like DNA-binding domain superfamily/Winged helix DNA-binding domain"/>
    <property type="match status" value="3"/>
</dbReference>